<evidence type="ECO:0000256" key="3">
    <source>
        <dbReference type="ARBA" id="ARBA00022723"/>
    </source>
</evidence>
<evidence type="ECO:0000256" key="4">
    <source>
        <dbReference type="ARBA" id="ARBA00022801"/>
    </source>
</evidence>
<dbReference type="GO" id="GO:0016787">
    <property type="term" value="F:hydrolase activity"/>
    <property type="evidence" value="ECO:0007669"/>
    <property type="project" value="UniProtKB-KW"/>
</dbReference>
<dbReference type="Pfam" id="PF01546">
    <property type="entry name" value="Peptidase_M20"/>
    <property type="match status" value="1"/>
</dbReference>
<evidence type="ECO:0000259" key="6">
    <source>
        <dbReference type="Pfam" id="PF07687"/>
    </source>
</evidence>
<dbReference type="InterPro" id="IPR036264">
    <property type="entry name" value="Bact_exopeptidase_dim_dom"/>
</dbReference>
<dbReference type="SUPFAM" id="SSF55031">
    <property type="entry name" value="Bacterial exopeptidase dimerisation domain"/>
    <property type="match status" value="1"/>
</dbReference>
<keyword evidence="3" id="KW-0479">Metal-binding</keyword>
<accession>A0A7D6Z3U9</accession>
<dbReference type="Pfam" id="PF07687">
    <property type="entry name" value="M20_dimer"/>
    <property type="match status" value="1"/>
</dbReference>
<dbReference type="EMBL" id="CP059399">
    <property type="protein sequence ID" value="QLY32206.1"/>
    <property type="molecule type" value="Genomic_DNA"/>
</dbReference>
<evidence type="ECO:0000313" key="8">
    <source>
        <dbReference type="Proteomes" id="UP000515512"/>
    </source>
</evidence>
<dbReference type="RefSeq" id="WP_181583379.1">
    <property type="nucleotide sequence ID" value="NZ_CP059399.1"/>
</dbReference>
<sequence length="443" mass="47206">MTDQVAHFLSISESLLAESELIEIATDLTAIPSYTGDETALALHVRDVLRNNGIEANEQWVAAAAQPGGPDRYQTIGRIGGAGKPALLFNGHLDMDPVDDRPDRFTARRHGDKLYGAGLHNMKSGLAAMIGAAIMVQRSGIRLARPLRLEFVAGELQGGVGTKRALSEALGKGLLADAAVVPEPYSVRHILTRTAGVHKFALVVRGKTAHTSRHREGVDAIAVLRALMDLLDRTDLGLGDPKYPELPRLQLSSLVAGRGDRHDPSGVSYSADKATAIYDLRYPPPYEPELVVEVLEAFVRTAARLFPEARISVDQPPDPVFRVGGAEMPPMDVSPDSELVKDISALLPQVSSFSVKETGLVLPYSYCGNDTTHLSRAGIQCCLFGPRGEGPDTEDHVLVSEMLACARTLAALAVLRCGGPRFSNPAAGSAPRPARAAVAAAAQ</sequence>
<organism evidence="7 8">
    <name type="scientific">Nocardia huaxiensis</name>
    <dbReference type="NCBI Taxonomy" id="2755382"/>
    <lineage>
        <taxon>Bacteria</taxon>
        <taxon>Bacillati</taxon>
        <taxon>Actinomycetota</taxon>
        <taxon>Actinomycetes</taxon>
        <taxon>Mycobacteriales</taxon>
        <taxon>Nocardiaceae</taxon>
        <taxon>Nocardia</taxon>
    </lineage>
</organism>
<dbReference type="Gene3D" id="3.40.630.10">
    <property type="entry name" value="Zn peptidases"/>
    <property type="match status" value="2"/>
</dbReference>
<evidence type="ECO:0000256" key="2">
    <source>
        <dbReference type="ARBA" id="ARBA00006247"/>
    </source>
</evidence>
<dbReference type="InterPro" id="IPR011650">
    <property type="entry name" value="Peptidase_M20_dimer"/>
</dbReference>
<name>A0A7D6Z3U9_9NOCA</name>
<comment type="cofactor">
    <cofactor evidence="1">
        <name>Zn(2+)</name>
        <dbReference type="ChEBI" id="CHEBI:29105"/>
    </cofactor>
</comment>
<dbReference type="InterPro" id="IPR050072">
    <property type="entry name" value="Peptidase_M20A"/>
</dbReference>
<evidence type="ECO:0000256" key="1">
    <source>
        <dbReference type="ARBA" id="ARBA00001947"/>
    </source>
</evidence>
<dbReference type="SUPFAM" id="SSF53187">
    <property type="entry name" value="Zn-dependent exopeptidases"/>
    <property type="match status" value="1"/>
</dbReference>
<evidence type="ECO:0000256" key="5">
    <source>
        <dbReference type="ARBA" id="ARBA00022833"/>
    </source>
</evidence>
<keyword evidence="5" id="KW-0862">Zinc</keyword>
<gene>
    <name evidence="7" type="ORF">H0264_08010</name>
</gene>
<dbReference type="InterPro" id="IPR002933">
    <property type="entry name" value="Peptidase_M20"/>
</dbReference>
<keyword evidence="4" id="KW-0378">Hydrolase</keyword>
<dbReference type="KEGG" id="nhu:H0264_08010"/>
<dbReference type="GO" id="GO:0046872">
    <property type="term" value="F:metal ion binding"/>
    <property type="evidence" value="ECO:0007669"/>
    <property type="project" value="UniProtKB-KW"/>
</dbReference>
<dbReference type="PANTHER" id="PTHR43808">
    <property type="entry name" value="ACETYLORNITHINE DEACETYLASE"/>
    <property type="match status" value="1"/>
</dbReference>
<evidence type="ECO:0000313" key="7">
    <source>
        <dbReference type="EMBL" id="QLY32206.1"/>
    </source>
</evidence>
<feature type="domain" description="Peptidase M20 dimerisation" evidence="6">
    <location>
        <begin position="195"/>
        <end position="303"/>
    </location>
</feature>
<protein>
    <submittedName>
        <fullName evidence="7">M20 family metallopeptidase</fullName>
    </submittedName>
</protein>
<dbReference type="PANTHER" id="PTHR43808:SF8">
    <property type="entry name" value="PEPTIDASE M20 DIMERISATION DOMAIN-CONTAINING PROTEIN"/>
    <property type="match status" value="1"/>
</dbReference>
<dbReference type="Proteomes" id="UP000515512">
    <property type="component" value="Chromosome"/>
</dbReference>
<keyword evidence="8" id="KW-1185">Reference proteome</keyword>
<reference evidence="7 8" key="1">
    <citation type="submission" date="2020-07" db="EMBL/GenBank/DDBJ databases">
        <authorList>
            <person name="Zhuang K."/>
            <person name="Ran Y."/>
        </authorList>
    </citation>
    <scope>NUCLEOTIDE SEQUENCE [LARGE SCALE GENOMIC DNA]</scope>
    <source>
        <strain evidence="7 8">WCH-YHL-001</strain>
    </source>
</reference>
<dbReference type="AlphaFoldDB" id="A0A7D6Z3U9"/>
<proteinExistence type="inferred from homology"/>
<comment type="similarity">
    <text evidence="2">Belongs to the peptidase M20A family.</text>
</comment>